<evidence type="ECO:0000313" key="2">
    <source>
        <dbReference type="EMBL" id="SDM36335.1"/>
    </source>
</evidence>
<dbReference type="SMART" id="SM00829">
    <property type="entry name" value="PKS_ER"/>
    <property type="match status" value="1"/>
</dbReference>
<reference evidence="2 3" key="1">
    <citation type="submission" date="2016-10" db="EMBL/GenBank/DDBJ databases">
        <authorList>
            <person name="de Groot N.N."/>
        </authorList>
    </citation>
    <scope>NUCLEOTIDE SEQUENCE [LARGE SCALE GENOMIC DNA]</scope>
    <source>
        <strain evidence="2 3">DSM 44149</strain>
    </source>
</reference>
<dbReference type="InterPro" id="IPR002364">
    <property type="entry name" value="Quin_OxRdtase/zeta-crystal_CS"/>
</dbReference>
<keyword evidence="3" id="KW-1185">Reference proteome</keyword>
<dbReference type="PANTHER" id="PTHR43677">
    <property type="entry name" value="SHORT-CHAIN DEHYDROGENASE/REDUCTASE"/>
    <property type="match status" value="1"/>
</dbReference>
<dbReference type="InterPro" id="IPR011032">
    <property type="entry name" value="GroES-like_sf"/>
</dbReference>
<dbReference type="InterPro" id="IPR020843">
    <property type="entry name" value="ER"/>
</dbReference>
<proteinExistence type="predicted"/>
<accession>A0A1G9SNF1</accession>
<feature type="domain" description="Enoyl reductase (ER)" evidence="1">
    <location>
        <begin position="10"/>
        <end position="320"/>
    </location>
</feature>
<dbReference type="eggNOG" id="COG0604">
    <property type="taxonomic scope" value="Bacteria"/>
</dbReference>
<dbReference type="EMBL" id="LT629701">
    <property type="protein sequence ID" value="SDM36335.1"/>
    <property type="molecule type" value="Genomic_DNA"/>
</dbReference>
<dbReference type="InterPro" id="IPR013149">
    <property type="entry name" value="ADH-like_C"/>
</dbReference>
<protein>
    <submittedName>
        <fullName evidence="2">NADPH2:quinone reductase</fullName>
    </submittedName>
</protein>
<dbReference type="PROSITE" id="PS01162">
    <property type="entry name" value="QOR_ZETA_CRYSTAL"/>
    <property type="match status" value="1"/>
</dbReference>
<evidence type="ECO:0000259" key="1">
    <source>
        <dbReference type="SMART" id="SM00829"/>
    </source>
</evidence>
<evidence type="ECO:0000313" key="3">
    <source>
        <dbReference type="Proteomes" id="UP000183376"/>
    </source>
</evidence>
<dbReference type="InterPro" id="IPR036291">
    <property type="entry name" value="NAD(P)-bd_dom_sf"/>
</dbReference>
<dbReference type="SUPFAM" id="SSF51735">
    <property type="entry name" value="NAD(P)-binding Rossmann-fold domains"/>
    <property type="match status" value="1"/>
</dbReference>
<dbReference type="OrthoDB" id="9805883at2"/>
<sequence>MRRVRYHSYGGPEVLRVEPADTPEPGPGQVRLRAEVIGANFIDSKFRQGLGARYDRPLPATLTGDVVGVVEAAGAGVDAALVGRRVAALAEDAFADQVLADAEWLATVPEGIDDAAATLLPMTAPVALGTLRTGRFARGETVLVHAAAGGIGHIAVQLAKLLGAGKVIATAGSPAKLAFAREHGADAAVDYTAADWPDQVRAEAPNGVDLVLDSVGGGLTAQGLDLLAPGGRLVIYGMAAGEPADLPARQLYALRSVAGFSITTWRATHPREAAQAVEELTGHVAAGRLRGAVHTRLPLDEVRKAHELLDDRAQLGRILLVP</sequence>
<organism evidence="2 3">
    <name type="scientific">Allokutzneria albata</name>
    <name type="common">Kibdelosporangium albatum</name>
    <dbReference type="NCBI Taxonomy" id="211114"/>
    <lineage>
        <taxon>Bacteria</taxon>
        <taxon>Bacillati</taxon>
        <taxon>Actinomycetota</taxon>
        <taxon>Actinomycetes</taxon>
        <taxon>Pseudonocardiales</taxon>
        <taxon>Pseudonocardiaceae</taxon>
        <taxon>Allokutzneria</taxon>
    </lineage>
</organism>
<dbReference type="PANTHER" id="PTHR43677:SF4">
    <property type="entry name" value="QUINONE OXIDOREDUCTASE-LIKE PROTEIN 2"/>
    <property type="match status" value="1"/>
</dbReference>
<dbReference type="GO" id="GO:0016491">
    <property type="term" value="F:oxidoreductase activity"/>
    <property type="evidence" value="ECO:0007669"/>
    <property type="project" value="InterPro"/>
</dbReference>
<dbReference type="Gene3D" id="3.90.180.10">
    <property type="entry name" value="Medium-chain alcohol dehydrogenases, catalytic domain"/>
    <property type="match status" value="1"/>
</dbReference>
<dbReference type="Pfam" id="PF08240">
    <property type="entry name" value="ADH_N"/>
    <property type="match status" value="1"/>
</dbReference>
<dbReference type="Proteomes" id="UP000183376">
    <property type="component" value="Chromosome I"/>
</dbReference>
<gene>
    <name evidence="2" type="ORF">SAMN04489726_1255</name>
</gene>
<name>A0A1G9SNF1_ALLAB</name>
<dbReference type="Gene3D" id="3.40.50.720">
    <property type="entry name" value="NAD(P)-binding Rossmann-like Domain"/>
    <property type="match status" value="1"/>
</dbReference>
<dbReference type="Pfam" id="PF00107">
    <property type="entry name" value="ADH_zinc_N"/>
    <property type="match status" value="1"/>
</dbReference>
<dbReference type="SUPFAM" id="SSF50129">
    <property type="entry name" value="GroES-like"/>
    <property type="match status" value="1"/>
</dbReference>
<dbReference type="RefSeq" id="WP_030433236.1">
    <property type="nucleotide sequence ID" value="NZ_JOEF01000038.1"/>
</dbReference>
<dbReference type="GO" id="GO:0008270">
    <property type="term" value="F:zinc ion binding"/>
    <property type="evidence" value="ECO:0007669"/>
    <property type="project" value="InterPro"/>
</dbReference>
<dbReference type="InterPro" id="IPR013154">
    <property type="entry name" value="ADH-like_N"/>
</dbReference>
<dbReference type="InterPro" id="IPR051397">
    <property type="entry name" value="Zn-ADH-like_protein"/>
</dbReference>
<dbReference type="STRING" id="211114.SAMN04489726_1255"/>
<dbReference type="AlphaFoldDB" id="A0A1G9SNF1"/>